<feature type="region of interest" description="Disordered" evidence="1">
    <location>
        <begin position="306"/>
        <end position="329"/>
    </location>
</feature>
<dbReference type="AlphaFoldDB" id="A0AAD1FIF7"/>
<feature type="region of interest" description="Disordered" evidence="1">
    <location>
        <begin position="219"/>
        <end position="269"/>
    </location>
</feature>
<organism evidence="3 4">
    <name type="scientific">Metapseudomonas furukawaii</name>
    <name type="common">Pseudomonas furukawaii</name>
    <dbReference type="NCBI Taxonomy" id="1149133"/>
    <lineage>
        <taxon>Bacteria</taxon>
        <taxon>Pseudomonadati</taxon>
        <taxon>Pseudomonadota</taxon>
        <taxon>Gammaproteobacteria</taxon>
        <taxon>Pseudomonadales</taxon>
        <taxon>Pseudomonadaceae</taxon>
        <taxon>Metapseudomonas</taxon>
    </lineage>
</organism>
<protein>
    <submittedName>
        <fullName evidence="3">Uncharacterized protein</fullName>
    </submittedName>
</protein>
<keyword evidence="4" id="KW-1185">Reference proteome</keyword>
<keyword evidence="2" id="KW-0812">Transmembrane</keyword>
<gene>
    <name evidence="3" type="ORF">KF707C_48250</name>
</gene>
<evidence type="ECO:0000256" key="2">
    <source>
        <dbReference type="SAM" id="Phobius"/>
    </source>
</evidence>
<dbReference type="KEGG" id="pfuw:KF707C_48250"/>
<evidence type="ECO:0000256" key="1">
    <source>
        <dbReference type="SAM" id="MobiDB-lite"/>
    </source>
</evidence>
<keyword evidence="2" id="KW-0472">Membrane</keyword>
<sequence length="449" mass="47611">MESSVTFNKSISYNTGGTQVTGTCTMCYFSNPKSCWGSTVIRKGKQCPAGTQLDSAGINCERTSDCSHTVGKEILKAQTCQYNTALKLAVCDDQIAFEGCKYTSGGKKSCVALLESGTYQCTGTFYGSGESNGEAPDSCSGDDCSQPRPDDPKSNCVSANGVETCIDPRNPGCGSVNGVEGCFQEKPGCGYFNGVYRCMEAEKPNRNCGYFNGKQVCYDPKDPTRQIPESSPDHPSNGGNADGNDSNDPLDPRVAAADGRNPQGAREGATNEAIDQLGDRIDQTNSLLGDIQGQLGQLLDGLFGEDFDGSGTGSDGDAEGAGKGAGDSLAGEIGKQTERILGEREAEVDTALKSLANKVANDWFGIDGSKVGLNNVLERMLPSAMGCTDYTIALRLDKYAANIVLPVCELTRLKPLLEYVIWIVTAVGLWRIFYAGLRRDDAKAARGGF</sequence>
<feature type="compositionally biased region" description="Low complexity" evidence="1">
    <location>
        <begin position="236"/>
        <end position="247"/>
    </location>
</feature>
<name>A0AAD1FIF7_METFU</name>
<reference evidence="4" key="1">
    <citation type="submission" date="2015-05" db="EMBL/GenBank/DDBJ databases">
        <title>Draft genome sequencing of a biphenyl-degrading bacterium, Pseudomonas balearica KF707 (=NBRC110670).</title>
        <authorList>
            <person name="Kimura N."/>
            <person name="Hirose J."/>
            <person name="Watanabe T."/>
            <person name="Suenaga H."/>
            <person name="Fujihara H."/>
            <person name="Noguchi M."/>
            <person name="Hashimoto M."/>
            <person name="Shimodaira J."/>
            <person name="Tsuchikane K."/>
            <person name="Hosoyama A."/>
            <person name="Yamazoe A."/>
            <person name="Fujita N."/>
            <person name="Furukawa K."/>
        </authorList>
    </citation>
    <scope>NUCLEOTIDE SEQUENCE [LARGE SCALE GENOMIC DNA]</scope>
    <source>
        <strain evidence="4">DSM 10086 / NBRC 110670 / KF707</strain>
    </source>
</reference>
<feature type="compositionally biased region" description="Gly residues" evidence="1">
    <location>
        <begin position="310"/>
        <end position="325"/>
    </location>
</feature>
<evidence type="ECO:0000313" key="3">
    <source>
        <dbReference type="EMBL" id="BAU76513.1"/>
    </source>
</evidence>
<feature type="transmembrane region" description="Helical" evidence="2">
    <location>
        <begin position="419"/>
        <end position="437"/>
    </location>
</feature>
<keyword evidence="2" id="KW-1133">Transmembrane helix</keyword>
<accession>A0AAD1FIF7</accession>
<proteinExistence type="predicted"/>
<evidence type="ECO:0000313" key="4">
    <source>
        <dbReference type="Proteomes" id="UP000218554"/>
    </source>
</evidence>
<reference evidence="3 4" key="2">
    <citation type="journal article" date="2017" name="Int. J. Syst. Evol. Microbiol.">
        <title>Pseudomonas furukawaii sp. nov., a polychlorinated biphenyl-degrading bacterium isolated from biphenyl-contaminated soil in Japan.</title>
        <authorList>
            <person name="Kimura N."/>
            <person name="Watanabe T."/>
            <person name="Suenaga H."/>
            <person name="Fujihara H."/>
            <person name="Futagami T."/>
            <person name="Goto M."/>
            <person name="Hanada S."/>
            <person name="Hirose J."/>
        </authorList>
    </citation>
    <scope>NUCLEOTIDE SEQUENCE [LARGE SCALE GENOMIC DNA]</scope>
    <source>
        <strain evidence="4">DSM 10086 / NBRC 110670 / KF707</strain>
    </source>
</reference>
<dbReference type="EMBL" id="AP014862">
    <property type="protein sequence ID" value="BAU76513.1"/>
    <property type="molecule type" value="Genomic_DNA"/>
</dbReference>
<dbReference type="Proteomes" id="UP000218554">
    <property type="component" value="Chromosome"/>
</dbReference>